<dbReference type="GO" id="GO:1990904">
    <property type="term" value="C:ribonucleoprotein complex"/>
    <property type="evidence" value="ECO:0007669"/>
    <property type="project" value="UniProtKB-KW"/>
</dbReference>
<dbReference type="InterPro" id="IPR000552">
    <property type="entry name" value="Ribosomal_eL44"/>
</dbReference>
<dbReference type="Gene3D" id="3.10.450.80">
    <property type="match status" value="1"/>
</dbReference>
<dbReference type="EMBL" id="KE163683">
    <property type="protein sequence ID" value="EPQ13285.1"/>
    <property type="molecule type" value="Genomic_DNA"/>
</dbReference>
<organism evidence="6 7">
    <name type="scientific">Myotis brandtii</name>
    <name type="common">Brandt's bat</name>
    <dbReference type="NCBI Taxonomy" id="109478"/>
    <lineage>
        <taxon>Eukaryota</taxon>
        <taxon>Metazoa</taxon>
        <taxon>Chordata</taxon>
        <taxon>Craniata</taxon>
        <taxon>Vertebrata</taxon>
        <taxon>Euteleostomi</taxon>
        <taxon>Mammalia</taxon>
        <taxon>Eutheria</taxon>
        <taxon>Laurasiatheria</taxon>
        <taxon>Chiroptera</taxon>
        <taxon>Yangochiroptera</taxon>
        <taxon>Vespertilionidae</taxon>
        <taxon>Myotis</taxon>
    </lineage>
</organism>
<proteinExistence type="inferred from homology"/>
<keyword evidence="4" id="KW-0687">Ribonucleoprotein</keyword>
<dbReference type="Pfam" id="PF00935">
    <property type="entry name" value="Ribosomal_L44"/>
    <property type="match status" value="1"/>
</dbReference>
<accession>S7NAF7</accession>
<dbReference type="FunFam" id="3.10.450.80:FF:000001">
    <property type="entry name" value="60S ribosomal protein L44"/>
    <property type="match status" value="1"/>
</dbReference>
<feature type="compositionally biased region" description="Basic residues" evidence="5">
    <location>
        <begin position="11"/>
        <end position="25"/>
    </location>
</feature>
<dbReference type="GO" id="GO:0005840">
    <property type="term" value="C:ribosome"/>
    <property type="evidence" value="ECO:0007669"/>
    <property type="project" value="UniProtKB-KW"/>
</dbReference>
<reference evidence="6 7" key="1">
    <citation type="journal article" date="2013" name="Nat. Commun.">
        <title>Genome analysis reveals insights into physiology and longevity of the Brandt's bat Myotis brandtii.</title>
        <authorList>
            <person name="Seim I."/>
            <person name="Fang X."/>
            <person name="Xiong Z."/>
            <person name="Lobanov A.V."/>
            <person name="Huang Z."/>
            <person name="Ma S."/>
            <person name="Feng Y."/>
            <person name="Turanov A.A."/>
            <person name="Zhu Y."/>
            <person name="Lenz T.L."/>
            <person name="Gerashchenko M.V."/>
            <person name="Fan D."/>
            <person name="Hee Yim S."/>
            <person name="Yao X."/>
            <person name="Jordan D."/>
            <person name="Xiong Y."/>
            <person name="Ma Y."/>
            <person name="Lyapunov A.N."/>
            <person name="Chen G."/>
            <person name="Kulakova O.I."/>
            <person name="Sun Y."/>
            <person name="Lee S.G."/>
            <person name="Bronson R.T."/>
            <person name="Moskalev A.A."/>
            <person name="Sunyaev S.R."/>
            <person name="Zhang G."/>
            <person name="Krogh A."/>
            <person name="Wang J."/>
            <person name="Gladyshev V.N."/>
        </authorList>
    </citation>
    <scope>NUCLEOTIDE SEQUENCE [LARGE SCALE GENOMIC DNA]</scope>
</reference>
<comment type="subunit">
    <text evidence="2">Component of the large ribosomal subunit.</text>
</comment>
<dbReference type="GO" id="GO:0006412">
    <property type="term" value="P:translation"/>
    <property type="evidence" value="ECO:0007669"/>
    <property type="project" value="InterPro"/>
</dbReference>
<dbReference type="AlphaFoldDB" id="S7NAF7"/>
<evidence type="ECO:0000256" key="5">
    <source>
        <dbReference type="SAM" id="MobiDB-lite"/>
    </source>
</evidence>
<evidence type="ECO:0000313" key="6">
    <source>
        <dbReference type="EMBL" id="EPQ13285.1"/>
    </source>
</evidence>
<comment type="similarity">
    <text evidence="1">Belongs to the eukaryotic ribosomal protein eL42 family.</text>
</comment>
<dbReference type="SUPFAM" id="SSF57829">
    <property type="entry name" value="Zn-binding ribosomal proteins"/>
    <property type="match status" value="1"/>
</dbReference>
<name>S7NAF7_MYOBR</name>
<dbReference type="InterPro" id="IPR053708">
    <property type="entry name" value="Ribosomal_LSU_eL42"/>
</dbReference>
<dbReference type="InterPro" id="IPR011332">
    <property type="entry name" value="Ribosomal_zn-bd"/>
</dbReference>
<evidence type="ECO:0000256" key="4">
    <source>
        <dbReference type="ARBA" id="ARBA00023274"/>
    </source>
</evidence>
<evidence type="ECO:0000256" key="1">
    <source>
        <dbReference type="ARBA" id="ARBA00009364"/>
    </source>
</evidence>
<dbReference type="Proteomes" id="UP000052978">
    <property type="component" value="Unassembled WGS sequence"/>
</dbReference>
<dbReference type="PANTHER" id="PTHR10369">
    <property type="entry name" value="60S RIBOSOMAL PROTEIN L36A/L44"/>
    <property type="match status" value="1"/>
</dbReference>
<evidence type="ECO:0000256" key="2">
    <source>
        <dbReference type="ARBA" id="ARBA00011133"/>
    </source>
</evidence>
<dbReference type="GO" id="GO:0003735">
    <property type="term" value="F:structural constituent of ribosome"/>
    <property type="evidence" value="ECO:0007669"/>
    <property type="project" value="InterPro"/>
</dbReference>
<evidence type="ECO:0000256" key="3">
    <source>
        <dbReference type="ARBA" id="ARBA00022980"/>
    </source>
</evidence>
<keyword evidence="3 6" id="KW-0689">Ribosomal protein</keyword>
<feature type="region of interest" description="Disordered" evidence="5">
    <location>
        <begin position="1"/>
        <end position="29"/>
    </location>
</feature>
<sequence>MMNVPKISRTSWRKCGKRQAHKATQNKKGSILSAQGKLCCDRKQSGCGGQTKITFCKKTKTAKMIMLRLECIEPNRRSKGMLATKRWEHFELGGHRKKWGQLIQL</sequence>
<protein>
    <submittedName>
        <fullName evidence="6">60S ribosomal protein L36a</fullName>
    </submittedName>
</protein>
<keyword evidence="7" id="KW-1185">Reference proteome</keyword>
<gene>
    <name evidence="6" type="ORF">D623_10029682</name>
</gene>
<evidence type="ECO:0000313" key="7">
    <source>
        <dbReference type="Proteomes" id="UP000052978"/>
    </source>
</evidence>